<evidence type="ECO:0000256" key="2">
    <source>
        <dbReference type="ARBA" id="ARBA00022932"/>
    </source>
</evidence>
<dbReference type="GO" id="GO:0006261">
    <property type="term" value="P:DNA-templated DNA replication"/>
    <property type="evidence" value="ECO:0007669"/>
    <property type="project" value="TreeGrafter"/>
</dbReference>
<dbReference type="Gene3D" id="3.40.50.300">
    <property type="entry name" value="P-loop containing nucleotide triphosphate hydrolases"/>
    <property type="match status" value="1"/>
</dbReference>
<protein>
    <recommendedName>
        <fullName evidence="1">DNA-directed DNA polymerase</fullName>
        <ecNumber evidence="1">2.7.7.7</ecNumber>
    </recommendedName>
</protein>
<dbReference type="Pfam" id="PF13177">
    <property type="entry name" value="DNA_pol3_delta2"/>
    <property type="match status" value="1"/>
</dbReference>
<comment type="caution">
    <text evidence="4">The sequence shown here is derived from an EMBL/GenBank/DDBJ whole genome shotgun (WGS) entry which is preliminary data.</text>
</comment>
<dbReference type="AlphaFoldDB" id="E8LML4"/>
<organism evidence="4 5">
    <name type="scientific">Succinatimonas hippei (strain DSM 22608 / JCM 16073 / KCTC 15190 / YIT 12066)</name>
    <dbReference type="NCBI Taxonomy" id="762983"/>
    <lineage>
        <taxon>Bacteria</taxon>
        <taxon>Pseudomonadati</taxon>
        <taxon>Pseudomonadota</taxon>
        <taxon>Gammaproteobacteria</taxon>
        <taxon>Aeromonadales</taxon>
        <taxon>Succinivibrionaceae</taxon>
        <taxon>Succinatimonas</taxon>
    </lineage>
</organism>
<dbReference type="EC" id="2.7.7.7" evidence="1"/>
<dbReference type="STRING" id="762983.HMPREF9444_02007"/>
<keyword evidence="2" id="KW-0808">Transferase</keyword>
<dbReference type="PANTHER" id="PTHR11669:SF8">
    <property type="entry name" value="DNA POLYMERASE III SUBUNIT DELTA"/>
    <property type="match status" value="1"/>
</dbReference>
<keyword evidence="2" id="KW-0239">DNA-directed DNA polymerase</keyword>
<dbReference type="InterPro" id="IPR050238">
    <property type="entry name" value="DNA_Rep/Repair_Clamp_Loader"/>
</dbReference>
<name>E8LML4_SUCHY</name>
<proteinExistence type="predicted"/>
<gene>
    <name evidence="4" type="ORF">HMPREF9444_02007</name>
</gene>
<keyword evidence="5" id="KW-1185">Reference proteome</keyword>
<accession>E8LML4</accession>
<dbReference type="EMBL" id="AEVO01000142">
    <property type="protein sequence ID" value="EFY06250.1"/>
    <property type="molecule type" value="Genomic_DNA"/>
</dbReference>
<evidence type="ECO:0000313" key="4">
    <source>
        <dbReference type="EMBL" id="EFY06250.1"/>
    </source>
</evidence>
<comment type="catalytic activity">
    <reaction evidence="3">
        <text>DNA(n) + a 2'-deoxyribonucleoside 5'-triphosphate = DNA(n+1) + diphosphate</text>
        <dbReference type="Rhea" id="RHEA:22508"/>
        <dbReference type="Rhea" id="RHEA-COMP:17339"/>
        <dbReference type="Rhea" id="RHEA-COMP:17340"/>
        <dbReference type="ChEBI" id="CHEBI:33019"/>
        <dbReference type="ChEBI" id="CHEBI:61560"/>
        <dbReference type="ChEBI" id="CHEBI:173112"/>
        <dbReference type="EC" id="2.7.7.7"/>
    </reaction>
</comment>
<dbReference type="InterPro" id="IPR027417">
    <property type="entry name" value="P-loop_NTPase"/>
</dbReference>
<evidence type="ECO:0000256" key="3">
    <source>
        <dbReference type="ARBA" id="ARBA00049244"/>
    </source>
</evidence>
<keyword evidence="2" id="KW-0548">Nucleotidyltransferase</keyword>
<reference evidence="4 5" key="1">
    <citation type="submission" date="2011-01" db="EMBL/GenBank/DDBJ databases">
        <authorList>
            <person name="Weinstock G."/>
            <person name="Sodergren E."/>
            <person name="Clifton S."/>
            <person name="Fulton L."/>
            <person name="Fulton B."/>
            <person name="Courtney L."/>
            <person name="Fronick C."/>
            <person name="Harrison M."/>
            <person name="Strong C."/>
            <person name="Farmer C."/>
            <person name="Delahaunty K."/>
            <person name="Markovic C."/>
            <person name="Hall O."/>
            <person name="Minx P."/>
            <person name="Tomlinson C."/>
            <person name="Mitreva M."/>
            <person name="Hou S."/>
            <person name="Chen J."/>
            <person name="Wollam A."/>
            <person name="Pepin K.H."/>
            <person name="Johnson M."/>
            <person name="Bhonagiri V."/>
            <person name="Zhang X."/>
            <person name="Suruliraj S."/>
            <person name="Warren W."/>
            <person name="Chinwalla A."/>
            <person name="Mardis E.R."/>
            <person name="Wilson R.K."/>
        </authorList>
    </citation>
    <scope>NUCLEOTIDE SEQUENCE [LARGE SCALE GENOMIC DNA]</scope>
    <source>
        <strain evidence="5">DSM 22608 / JCM 16073 / KCTC 15190 / YIT 12066</strain>
    </source>
</reference>
<dbReference type="HOGENOM" id="CLU_993662_0_0_6"/>
<evidence type="ECO:0000256" key="1">
    <source>
        <dbReference type="ARBA" id="ARBA00012417"/>
    </source>
</evidence>
<dbReference type="GO" id="GO:0003887">
    <property type="term" value="F:DNA-directed DNA polymerase activity"/>
    <property type="evidence" value="ECO:0007669"/>
    <property type="project" value="UniProtKB-KW"/>
</dbReference>
<dbReference type="SUPFAM" id="SSF52540">
    <property type="entry name" value="P-loop containing nucleoside triphosphate hydrolases"/>
    <property type="match status" value="1"/>
</dbReference>
<evidence type="ECO:0000313" key="5">
    <source>
        <dbReference type="Proteomes" id="UP000018458"/>
    </source>
</evidence>
<dbReference type="eggNOG" id="COG0470">
    <property type="taxonomic scope" value="Bacteria"/>
</dbReference>
<dbReference type="Proteomes" id="UP000018458">
    <property type="component" value="Unassembled WGS sequence"/>
</dbReference>
<sequence>MFDAGTHPDFIAVIGSTKDEADNGLDMQRDPKILFTNEESAVRKSVRIDSMRKLSSWSVESAGAGNKKVAVIADAHTMPEGAANAILKTFEEPPQNTLIIMTARSLESLLPTILSRAYKIVLQKASLHESLNFIKRNCSAEDERAQIALALSGYKPYGALRLIRSDDDIKISHMLKELIDALNGQGNEEQAIDSLLSLDPLTQGNILYELVCEVLKYKAHVNKEDLPLINIFHGEKLAQLSADHLFLALDDLRYIKSENPLIPPRAPKALIRSWIRALKE</sequence>
<dbReference type="PANTHER" id="PTHR11669">
    <property type="entry name" value="REPLICATION FACTOR C / DNA POLYMERASE III GAMMA-TAU SUBUNIT"/>
    <property type="match status" value="1"/>
</dbReference>